<name>A0A2U8GT85_9RHOO</name>
<dbReference type="InterPro" id="IPR038351">
    <property type="entry name" value="MCD_N_sf"/>
</dbReference>
<dbReference type="PANTHER" id="PTHR28641">
    <property type="match status" value="1"/>
</dbReference>
<protein>
    <submittedName>
        <fullName evidence="3">Malonyl-CoA decarboxylase</fullName>
    </submittedName>
</protein>
<reference evidence="3 4" key="1">
    <citation type="submission" date="2017-06" db="EMBL/GenBank/DDBJ databases">
        <title>Azoarcus.</title>
        <authorList>
            <person name="Woo J.-H."/>
            <person name="Kim H.-S."/>
        </authorList>
    </citation>
    <scope>NUCLEOTIDE SEQUENCE [LARGE SCALE GENOMIC DNA]</scope>
    <source>
        <strain evidence="3 4">TSPY31</strain>
    </source>
</reference>
<evidence type="ECO:0000313" key="3">
    <source>
        <dbReference type="EMBL" id="AWI76929.1"/>
    </source>
</evidence>
<dbReference type="InterPro" id="IPR038917">
    <property type="entry name" value="Malonyl_CoA_deC"/>
</dbReference>
<evidence type="ECO:0000259" key="2">
    <source>
        <dbReference type="Pfam" id="PF17408"/>
    </source>
</evidence>
<dbReference type="InterPro" id="IPR042303">
    <property type="entry name" value="Malonyl_CoA_deC_C_sf"/>
</dbReference>
<gene>
    <name evidence="3" type="ORF">CEW83_18250</name>
</gene>
<dbReference type="Proteomes" id="UP000244930">
    <property type="component" value="Chromosome"/>
</dbReference>
<accession>A0A2U8GT85</accession>
<organism evidence="3 4">
    <name type="scientific">Parazoarcus communis</name>
    <dbReference type="NCBI Taxonomy" id="41977"/>
    <lineage>
        <taxon>Bacteria</taxon>
        <taxon>Pseudomonadati</taxon>
        <taxon>Pseudomonadota</taxon>
        <taxon>Betaproteobacteria</taxon>
        <taxon>Rhodocyclales</taxon>
        <taxon>Zoogloeaceae</taxon>
        <taxon>Parazoarcus</taxon>
    </lineage>
</organism>
<proteinExistence type="predicted"/>
<dbReference type="RefSeq" id="WP_108950628.1">
    <property type="nucleotide sequence ID" value="NZ_CP022187.1"/>
</dbReference>
<evidence type="ECO:0000313" key="4">
    <source>
        <dbReference type="Proteomes" id="UP000244930"/>
    </source>
</evidence>
<dbReference type="InterPro" id="IPR007956">
    <property type="entry name" value="Malonyl_CoA_deC_C"/>
</dbReference>
<dbReference type="Gene3D" id="1.20.140.90">
    <property type="entry name" value="Malonyl-CoA decarboxylase, oligemerization domain"/>
    <property type="match status" value="1"/>
</dbReference>
<dbReference type="AlphaFoldDB" id="A0A2U8GT85"/>
<sequence length="460" mass="51246">MSATSLVSKSLSKMREMVAQATGKTREPSEKVLERIRQQLEECAAGLGGEISTRQRAARLAETYLKLDDSGRMAMLHMIALDFGPDPAAIAEAHAAYQKAVGSKDQWEAEARLRGAMRSRRIRILTQFNAIPQGVKFLVDLRADLLRFLPDNPLLKPLDRELEARLGAWFDVGFLELARITWNSPAALLEKLVEYEAVHEIKSWLDLKNRLDSDRRCYGFFHPRMPLEPLIFVQVALTEGLADDVQQLLDINAPLADASKANTAIFYSISATQTGLRGVSFGNFLLKRVVEDLQRDFPKLQQFATLSPIPGLLKWVNRNPQALGEAITAADWKRLTAAGVEDENAPVLHALLDGGGDWASNEALCTALRDPLLRLAARYLCEARRADKPVDPVARFHLGNGARIERLNWLADTSPKGLSQSWGIMVNYLYAPDRIESNLEAFAREGRIDASAAVRRLAKR</sequence>
<dbReference type="GO" id="GO:0050080">
    <property type="term" value="F:malonyl-CoA decarboxylase activity"/>
    <property type="evidence" value="ECO:0007669"/>
    <property type="project" value="InterPro"/>
</dbReference>
<dbReference type="Pfam" id="PF05292">
    <property type="entry name" value="MCD"/>
    <property type="match status" value="1"/>
</dbReference>
<dbReference type="EMBL" id="CP022187">
    <property type="protein sequence ID" value="AWI76929.1"/>
    <property type="molecule type" value="Genomic_DNA"/>
</dbReference>
<keyword evidence="4" id="KW-1185">Reference proteome</keyword>
<dbReference type="KEGG" id="acom:CEW83_18250"/>
<dbReference type="GO" id="GO:0006633">
    <property type="term" value="P:fatty acid biosynthetic process"/>
    <property type="evidence" value="ECO:0007669"/>
    <property type="project" value="InterPro"/>
</dbReference>
<dbReference type="PANTHER" id="PTHR28641:SF1">
    <property type="entry name" value="MALONYL-COA DECARBOXYLASE, MITOCHONDRIAL"/>
    <property type="match status" value="1"/>
</dbReference>
<evidence type="ECO:0000259" key="1">
    <source>
        <dbReference type="Pfam" id="PF05292"/>
    </source>
</evidence>
<feature type="domain" description="Malonyl-CoA decarboxylase N-terminal" evidence="2">
    <location>
        <begin position="83"/>
        <end position="170"/>
    </location>
</feature>
<feature type="domain" description="Malonyl-CoA decarboxylase C-terminal" evidence="1">
    <location>
        <begin position="173"/>
        <end position="430"/>
    </location>
</feature>
<dbReference type="Gene3D" id="3.40.630.150">
    <property type="entry name" value="Malonyl-CoA decarboxylase, catalytic domain"/>
    <property type="match status" value="1"/>
</dbReference>
<dbReference type="InterPro" id="IPR035372">
    <property type="entry name" value="MCD_N"/>
</dbReference>
<dbReference type="Pfam" id="PF17408">
    <property type="entry name" value="MCD_N"/>
    <property type="match status" value="1"/>
</dbReference>